<evidence type="ECO:0000313" key="1">
    <source>
        <dbReference type="EMBL" id="KAH9425985.1"/>
    </source>
</evidence>
<keyword evidence="2" id="KW-1185">Reference proteome</keyword>
<dbReference type="EMBL" id="NJHN03000013">
    <property type="protein sequence ID" value="KAH9425985.1"/>
    <property type="molecule type" value="Genomic_DNA"/>
</dbReference>
<dbReference type="Proteomes" id="UP000887458">
    <property type="component" value="Unassembled WGS sequence"/>
</dbReference>
<protein>
    <recommendedName>
        <fullName evidence="3">Secreted protein</fullName>
    </recommendedName>
</protein>
<reference evidence="1 2" key="2">
    <citation type="journal article" date="2022" name="Mol. Biol. Evol.">
        <title>Comparative Genomics Reveals Insights into the Divergent Evolution of Astigmatic Mites and Household Pest Adaptations.</title>
        <authorList>
            <person name="Xiong Q."/>
            <person name="Wan A.T."/>
            <person name="Liu X."/>
            <person name="Fung C.S."/>
            <person name="Xiao X."/>
            <person name="Malainual N."/>
            <person name="Hou J."/>
            <person name="Wang L."/>
            <person name="Wang M."/>
            <person name="Yang K.Y."/>
            <person name="Cui Y."/>
            <person name="Leung E.L."/>
            <person name="Nong W."/>
            <person name="Shin S.K."/>
            <person name="Au S.W."/>
            <person name="Jeong K.Y."/>
            <person name="Chew F.T."/>
            <person name="Hui J.H."/>
            <person name="Leung T.F."/>
            <person name="Tungtrongchitr A."/>
            <person name="Zhong N."/>
            <person name="Liu Z."/>
            <person name="Tsui S.K."/>
        </authorList>
    </citation>
    <scope>NUCLEOTIDE SEQUENCE [LARGE SCALE GENOMIC DNA]</scope>
    <source>
        <strain evidence="1">Derp</strain>
    </source>
</reference>
<name>A0ABQ8JU47_DERPT</name>
<proteinExistence type="predicted"/>
<reference evidence="1 2" key="1">
    <citation type="journal article" date="2018" name="J. Allergy Clin. Immunol.">
        <title>High-quality assembly of Dermatophagoides pteronyssinus genome and transcriptome reveals a wide range of novel allergens.</title>
        <authorList>
            <person name="Liu X.Y."/>
            <person name="Yang K.Y."/>
            <person name="Wang M.Q."/>
            <person name="Kwok J.S."/>
            <person name="Zeng X."/>
            <person name="Yang Z."/>
            <person name="Xiao X.J."/>
            <person name="Lau C.P."/>
            <person name="Li Y."/>
            <person name="Huang Z.M."/>
            <person name="Ba J.G."/>
            <person name="Yim A.K."/>
            <person name="Ouyang C.Y."/>
            <person name="Ngai S.M."/>
            <person name="Chan T.F."/>
            <person name="Leung E.L."/>
            <person name="Liu L."/>
            <person name="Liu Z.G."/>
            <person name="Tsui S.K."/>
        </authorList>
    </citation>
    <scope>NUCLEOTIDE SEQUENCE [LARGE SCALE GENOMIC DNA]</scope>
    <source>
        <strain evidence="1">Derp</strain>
    </source>
</reference>
<accession>A0ABQ8JU47</accession>
<evidence type="ECO:0000313" key="2">
    <source>
        <dbReference type="Proteomes" id="UP000887458"/>
    </source>
</evidence>
<sequence>MPIVASKKFPPFGSVAILSTAATIPFESVESNTAPAAIPAGMAAIPPLAAAATAPVPITTVVLVADLSARFPPL</sequence>
<comment type="caution">
    <text evidence="1">The sequence shown here is derived from an EMBL/GenBank/DDBJ whole genome shotgun (WGS) entry which is preliminary data.</text>
</comment>
<organism evidence="1 2">
    <name type="scientific">Dermatophagoides pteronyssinus</name>
    <name type="common">European house dust mite</name>
    <dbReference type="NCBI Taxonomy" id="6956"/>
    <lineage>
        <taxon>Eukaryota</taxon>
        <taxon>Metazoa</taxon>
        <taxon>Ecdysozoa</taxon>
        <taxon>Arthropoda</taxon>
        <taxon>Chelicerata</taxon>
        <taxon>Arachnida</taxon>
        <taxon>Acari</taxon>
        <taxon>Acariformes</taxon>
        <taxon>Sarcoptiformes</taxon>
        <taxon>Astigmata</taxon>
        <taxon>Psoroptidia</taxon>
        <taxon>Analgoidea</taxon>
        <taxon>Pyroglyphidae</taxon>
        <taxon>Dermatophagoidinae</taxon>
        <taxon>Dermatophagoides</taxon>
    </lineage>
</organism>
<gene>
    <name evidence="1" type="ORF">DERP_015310</name>
</gene>
<evidence type="ECO:0008006" key="3">
    <source>
        <dbReference type="Google" id="ProtNLM"/>
    </source>
</evidence>